<evidence type="ECO:0000313" key="2">
    <source>
        <dbReference type="Proteomes" id="UP001285921"/>
    </source>
</evidence>
<name>A0ABQ6NLA8_9BACL</name>
<sequence length="71" mass="8340">MSGFNNKRNSDSINGYVDFRNDPDLKEIVKTKRHANDDISYYIFYRRAGRDITEILNDGLKRNIIIQNIFG</sequence>
<dbReference type="EMBL" id="BTCL01000007">
    <property type="protein sequence ID" value="GMK45338.1"/>
    <property type="molecule type" value="Genomic_DNA"/>
</dbReference>
<proteinExistence type="predicted"/>
<comment type="caution">
    <text evidence="1">The sequence shown here is derived from an EMBL/GenBank/DDBJ whole genome shotgun (WGS) entry which is preliminary data.</text>
</comment>
<organism evidence="1 2">
    <name type="scientific">Paenibacillus glycanilyticus</name>
    <dbReference type="NCBI Taxonomy" id="126569"/>
    <lineage>
        <taxon>Bacteria</taxon>
        <taxon>Bacillati</taxon>
        <taxon>Bacillota</taxon>
        <taxon>Bacilli</taxon>
        <taxon>Bacillales</taxon>
        <taxon>Paenibacillaceae</taxon>
        <taxon>Paenibacillus</taxon>
    </lineage>
</organism>
<evidence type="ECO:0000313" key="1">
    <source>
        <dbReference type="EMBL" id="GMK45338.1"/>
    </source>
</evidence>
<dbReference type="Proteomes" id="UP001285921">
    <property type="component" value="Unassembled WGS sequence"/>
</dbReference>
<gene>
    <name evidence="1" type="ORF">PghCCS26_24660</name>
</gene>
<reference evidence="1 2" key="1">
    <citation type="submission" date="2023-05" db="EMBL/GenBank/DDBJ databases">
        <title>Draft genome of Paenibacillus sp. CCS26.</title>
        <authorList>
            <person name="Akita H."/>
            <person name="Shinto Y."/>
            <person name="Kimura Z."/>
        </authorList>
    </citation>
    <scope>NUCLEOTIDE SEQUENCE [LARGE SCALE GENOMIC DNA]</scope>
    <source>
        <strain evidence="1 2">CCS26</strain>
    </source>
</reference>
<protein>
    <submittedName>
        <fullName evidence="1">Uncharacterized protein</fullName>
    </submittedName>
</protein>
<keyword evidence="2" id="KW-1185">Reference proteome</keyword>
<accession>A0ABQ6NLA8</accession>